<dbReference type="EMBL" id="CAKXAJ010020015">
    <property type="protein sequence ID" value="CAH2219972.1"/>
    <property type="molecule type" value="Genomic_DNA"/>
</dbReference>
<protein>
    <submittedName>
        <fullName evidence="2">Jg14985 protein</fullName>
    </submittedName>
</protein>
<feature type="region of interest" description="Disordered" evidence="1">
    <location>
        <begin position="1"/>
        <end position="27"/>
    </location>
</feature>
<dbReference type="Proteomes" id="UP000838756">
    <property type="component" value="Unassembled WGS sequence"/>
</dbReference>
<organism evidence="2 3">
    <name type="scientific">Pararge aegeria aegeria</name>
    <dbReference type="NCBI Taxonomy" id="348720"/>
    <lineage>
        <taxon>Eukaryota</taxon>
        <taxon>Metazoa</taxon>
        <taxon>Ecdysozoa</taxon>
        <taxon>Arthropoda</taxon>
        <taxon>Hexapoda</taxon>
        <taxon>Insecta</taxon>
        <taxon>Pterygota</taxon>
        <taxon>Neoptera</taxon>
        <taxon>Endopterygota</taxon>
        <taxon>Lepidoptera</taxon>
        <taxon>Glossata</taxon>
        <taxon>Ditrysia</taxon>
        <taxon>Papilionoidea</taxon>
        <taxon>Nymphalidae</taxon>
        <taxon>Satyrinae</taxon>
        <taxon>Satyrini</taxon>
        <taxon>Parargina</taxon>
        <taxon>Pararge</taxon>
    </lineage>
</organism>
<reference evidence="2" key="1">
    <citation type="submission" date="2022-03" db="EMBL/GenBank/DDBJ databases">
        <authorList>
            <person name="Lindestad O."/>
        </authorList>
    </citation>
    <scope>NUCLEOTIDE SEQUENCE</scope>
</reference>
<sequence>MSKPVELEREEIEKQKEREKKWERKKRPLTVPQDTRLMPKMISLTGLTGKEFLLAKRKMATPKFLSIKHSKN</sequence>
<comment type="caution">
    <text evidence="2">The sequence shown here is derived from an EMBL/GenBank/DDBJ whole genome shotgun (WGS) entry which is preliminary data.</text>
</comment>
<keyword evidence="3" id="KW-1185">Reference proteome</keyword>
<accession>A0A8S4R013</accession>
<dbReference type="AlphaFoldDB" id="A0A8S4R013"/>
<name>A0A8S4R013_9NEOP</name>
<evidence type="ECO:0000313" key="3">
    <source>
        <dbReference type="Proteomes" id="UP000838756"/>
    </source>
</evidence>
<evidence type="ECO:0000256" key="1">
    <source>
        <dbReference type="SAM" id="MobiDB-lite"/>
    </source>
</evidence>
<dbReference type="OrthoDB" id="6133291at2759"/>
<feature type="compositionally biased region" description="Basic and acidic residues" evidence="1">
    <location>
        <begin position="1"/>
        <end position="22"/>
    </location>
</feature>
<gene>
    <name evidence="2" type="primary">jg14985</name>
    <name evidence="2" type="ORF">PAEG_LOCUS6534</name>
</gene>
<evidence type="ECO:0000313" key="2">
    <source>
        <dbReference type="EMBL" id="CAH2219972.1"/>
    </source>
</evidence>
<proteinExistence type="predicted"/>